<protein>
    <recommendedName>
        <fullName evidence="4">GAF domain-containing protein</fullName>
    </recommendedName>
</protein>
<sequence length="371" mass="39069">MPSRPAEPSATSLDWTPRGPRVPGDEPVPDASARDGEPAGPSGAERPPGRGLPPGRAPSAPRGLPPGKDDDGLWSVVGAVGEPPGAEPARDDASGGPEDARADSAAWVRRGALGTAPREPVEVREPEPVRLRKPPVRRPETDPGRRAALVDDFVGEFVGSATWAATLAVLEGAFPGSGMAVTLSRRADELWGAMVGLDRRAELGVPAWVDHAGMVLDLSAHAERSVPDVRRGRASRPYPGAFVIDTLDPLRYHRPVGGPVAPGAGTLAAPRAEDEDSGVVIVGSLAASGTRVLDSAELWRYAGRVVAGTLHEPGRADTRARARRALRALRRAVVVDPELRLALCLGVDEARVPRCMLALTVRDETPRFVRA</sequence>
<dbReference type="Proteomes" id="UP001596972">
    <property type="component" value="Unassembled WGS sequence"/>
</dbReference>
<accession>A0ABW3F1I3</accession>
<reference evidence="3" key="1">
    <citation type="journal article" date="2019" name="Int. J. Syst. Evol. Microbiol.">
        <title>The Global Catalogue of Microorganisms (GCM) 10K type strain sequencing project: providing services to taxonomists for standard genome sequencing and annotation.</title>
        <authorList>
            <consortium name="The Broad Institute Genomics Platform"/>
            <consortium name="The Broad Institute Genome Sequencing Center for Infectious Disease"/>
            <person name="Wu L."/>
            <person name="Ma J."/>
        </authorList>
    </citation>
    <scope>NUCLEOTIDE SEQUENCE [LARGE SCALE GENOMIC DNA]</scope>
    <source>
        <strain evidence="3">JCM 31202</strain>
    </source>
</reference>
<evidence type="ECO:0000256" key="1">
    <source>
        <dbReference type="SAM" id="MobiDB-lite"/>
    </source>
</evidence>
<proteinExistence type="predicted"/>
<feature type="compositionally biased region" description="Basic and acidic residues" evidence="1">
    <location>
        <begin position="119"/>
        <end position="130"/>
    </location>
</feature>
<evidence type="ECO:0008006" key="4">
    <source>
        <dbReference type="Google" id="ProtNLM"/>
    </source>
</evidence>
<feature type="region of interest" description="Disordered" evidence="1">
    <location>
        <begin position="1"/>
        <end position="143"/>
    </location>
</feature>
<feature type="compositionally biased region" description="Basic and acidic residues" evidence="1">
    <location>
        <begin position="88"/>
        <end position="102"/>
    </location>
</feature>
<feature type="compositionally biased region" description="Low complexity" evidence="1">
    <location>
        <begin position="53"/>
        <end position="66"/>
    </location>
</feature>
<evidence type="ECO:0000313" key="2">
    <source>
        <dbReference type="EMBL" id="MFD0905447.1"/>
    </source>
</evidence>
<evidence type="ECO:0000313" key="3">
    <source>
        <dbReference type="Proteomes" id="UP001596972"/>
    </source>
</evidence>
<gene>
    <name evidence="2" type="ORF">ACFQ11_34085</name>
</gene>
<keyword evidence="3" id="KW-1185">Reference proteome</keyword>
<dbReference type="RefSeq" id="WP_378306374.1">
    <property type="nucleotide sequence ID" value="NZ_JBHTJA010000136.1"/>
</dbReference>
<name>A0ABW3F1I3_9ACTN</name>
<organism evidence="2 3">
    <name type="scientific">Actinomadura sediminis</name>
    <dbReference type="NCBI Taxonomy" id="1038904"/>
    <lineage>
        <taxon>Bacteria</taxon>
        <taxon>Bacillati</taxon>
        <taxon>Actinomycetota</taxon>
        <taxon>Actinomycetes</taxon>
        <taxon>Streptosporangiales</taxon>
        <taxon>Thermomonosporaceae</taxon>
        <taxon>Actinomadura</taxon>
    </lineage>
</organism>
<comment type="caution">
    <text evidence="2">The sequence shown here is derived from an EMBL/GenBank/DDBJ whole genome shotgun (WGS) entry which is preliminary data.</text>
</comment>
<dbReference type="EMBL" id="JBHTJA010000136">
    <property type="protein sequence ID" value="MFD0905447.1"/>
    <property type="molecule type" value="Genomic_DNA"/>
</dbReference>